<keyword evidence="2" id="KW-1185">Reference proteome</keyword>
<proteinExistence type="predicted"/>
<reference evidence="1 2" key="1">
    <citation type="submission" date="2019-02" db="EMBL/GenBank/DDBJ databases">
        <title>Genomic Encyclopedia of Type Strains, Phase IV (KMG-IV): sequencing the most valuable type-strain genomes for metagenomic binning, comparative biology and taxonomic classification.</title>
        <authorList>
            <person name="Goeker M."/>
        </authorList>
    </citation>
    <scope>NUCLEOTIDE SEQUENCE [LARGE SCALE GENOMIC DNA]</scope>
    <source>
        <strain evidence="1 2">DSM 21223</strain>
    </source>
</reference>
<name>A0ABY0IRG3_9RHOO</name>
<comment type="caution">
    <text evidence="1">The sequence shown here is derived from an EMBL/GenBank/DDBJ whole genome shotgun (WGS) entry which is preliminary data.</text>
</comment>
<organism evidence="1 2">
    <name type="scientific">Azospira oryzae</name>
    <dbReference type="NCBI Taxonomy" id="146939"/>
    <lineage>
        <taxon>Bacteria</taxon>
        <taxon>Pseudomonadati</taxon>
        <taxon>Pseudomonadota</taxon>
        <taxon>Betaproteobacteria</taxon>
        <taxon>Rhodocyclales</taxon>
        <taxon>Rhodocyclaceae</taxon>
        <taxon>Azospira</taxon>
    </lineage>
</organism>
<evidence type="ECO:0000313" key="2">
    <source>
        <dbReference type="Proteomes" id="UP000292136"/>
    </source>
</evidence>
<sequence>MACGCCCVTGSCPMPPSEPAATAAPSLGQRWQEWRHLLRPGDWLTLGLGAVLCAGLFPLAWQGGAAEKAVVRSGGQVFAEVDLKQRRTLEVPGPLGRTVIAVEPGRARVAADPGPRQYCVRQGWLARPGEIAICAPNHVSLQIAGRTSAYDSLSY</sequence>
<protein>
    <recommendedName>
        <fullName evidence="3">NusG domain-containing protein</fullName>
    </recommendedName>
</protein>
<gene>
    <name evidence="1" type="ORF">EV678_2144</name>
</gene>
<dbReference type="EMBL" id="SHKM01000002">
    <property type="protein sequence ID" value="RZT76269.1"/>
    <property type="molecule type" value="Genomic_DNA"/>
</dbReference>
<evidence type="ECO:0000313" key="1">
    <source>
        <dbReference type="EMBL" id="RZT76269.1"/>
    </source>
</evidence>
<dbReference type="Gene3D" id="2.60.320.10">
    <property type="entry name" value="N-utilization substance G protein NusG, insert domain"/>
    <property type="match status" value="1"/>
</dbReference>
<dbReference type="Pfam" id="PF07009">
    <property type="entry name" value="NusG_II"/>
    <property type="match status" value="1"/>
</dbReference>
<accession>A0ABY0IRG3</accession>
<evidence type="ECO:0008006" key="3">
    <source>
        <dbReference type="Google" id="ProtNLM"/>
    </source>
</evidence>
<dbReference type="InterPro" id="IPR038690">
    <property type="entry name" value="NusG_2_sf"/>
</dbReference>
<dbReference type="CDD" id="cd09910">
    <property type="entry name" value="NGN-insert_like"/>
    <property type="match status" value="1"/>
</dbReference>
<dbReference type="Proteomes" id="UP000292136">
    <property type="component" value="Unassembled WGS sequence"/>
</dbReference>